<name>A0A3M7SCA1_BRAPC</name>
<protein>
    <submittedName>
        <fullName evidence="2">Uncharacterized protein</fullName>
    </submittedName>
</protein>
<comment type="caution">
    <text evidence="2">The sequence shown here is derived from an EMBL/GenBank/DDBJ whole genome shotgun (WGS) entry which is preliminary data.</text>
</comment>
<evidence type="ECO:0000313" key="3">
    <source>
        <dbReference type="Proteomes" id="UP000276133"/>
    </source>
</evidence>
<evidence type="ECO:0000313" key="2">
    <source>
        <dbReference type="EMBL" id="RNA33285.1"/>
    </source>
</evidence>
<keyword evidence="1" id="KW-0175">Coiled coil</keyword>
<dbReference type="EMBL" id="REGN01001661">
    <property type="protein sequence ID" value="RNA33285.1"/>
    <property type="molecule type" value="Genomic_DNA"/>
</dbReference>
<reference evidence="2 3" key="1">
    <citation type="journal article" date="2018" name="Sci. Rep.">
        <title>Genomic signatures of local adaptation to the degree of environmental predictability in rotifers.</title>
        <authorList>
            <person name="Franch-Gras L."/>
            <person name="Hahn C."/>
            <person name="Garcia-Roger E.M."/>
            <person name="Carmona M.J."/>
            <person name="Serra M."/>
            <person name="Gomez A."/>
        </authorList>
    </citation>
    <scope>NUCLEOTIDE SEQUENCE [LARGE SCALE GENOMIC DNA]</scope>
    <source>
        <strain evidence="2">HYR1</strain>
    </source>
</reference>
<sequence>MKSSNKFEEKVRHLNLEIKELELDKMKLMNSNTSLKSCNEKLKEEIDERVRSLSADLDFSRILNQYNKKLELKKLENLKSDLEKREDKCLIIEKELNDLKKSFNIPFDGSLPKIILRNSINTSCPYGLCRGQNNVDPNKKRHKNGINCPLNPINENLKPKYGCKDKDILNELPKNLEISILAGISETDTDLDSCLDELETKRKKLDFRSKNNNYKTVNFPTDNHSECSAIDQIGHNKSFPKYVHKGDEDQVVGIFKSRGKANCRMVTQGPYGGIYYEIPHSFNAQHQKYLIKICNKLQIWNNFSLSLKKSIVNYLFIT</sequence>
<dbReference type="AlphaFoldDB" id="A0A3M7SCA1"/>
<feature type="coiled-coil region" evidence="1">
    <location>
        <begin position="65"/>
        <end position="102"/>
    </location>
</feature>
<feature type="coiled-coil region" evidence="1">
    <location>
        <begin position="4"/>
        <end position="31"/>
    </location>
</feature>
<keyword evidence="3" id="KW-1185">Reference proteome</keyword>
<dbReference type="Proteomes" id="UP000276133">
    <property type="component" value="Unassembled WGS sequence"/>
</dbReference>
<dbReference type="OrthoDB" id="10233125at2759"/>
<proteinExistence type="predicted"/>
<accession>A0A3M7SCA1</accession>
<evidence type="ECO:0000256" key="1">
    <source>
        <dbReference type="SAM" id="Coils"/>
    </source>
</evidence>
<organism evidence="2 3">
    <name type="scientific">Brachionus plicatilis</name>
    <name type="common">Marine rotifer</name>
    <name type="synonym">Brachionus muelleri</name>
    <dbReference type="NCBI Taxonomy" id="10195"/>
    <lineage>
        <taxon>Eukaryota</taxon>
        <taxon>Metazoa</taxon>
        <taxon>Spiralia</taxon>
        <taxon>Gnathifera</taxon>
        <taxon>Rotifera</taxon>
        <taxon>Eurotatoria</taxon>
        <taxon>Monogononta</taxon>
        <taxon>Pseudotrocha</taxon>
        <taxon>Ploima</taxon>
        <taxon>Brachionidae</taxon>
        <taxon>Brachionus</taxon>
    </lineage>
</organism>
<gene>
    <name evidence="2" type="ORF">BpHYR1_021267</name>
</gene>